<dbReference type="InterPro" id="IPR035906">
    <property type="entry name" value="MetI-like_sf"/>
</dbReference>
<evidence type="ECO:0000313" key="10">
    <source>
        <dbReference type="Proteomes" id="UP000247476"/>
    </source>
</evidence>
<keyword evidence="5 7" id="KW-1133">Transmembrane helix</keyword>
<dbReference type="GO" id="GO:0005886">
    <property type="term" value="C:plasma membrane"/>
    <property type="evidence" value="ECO:0007669"/>
    <property type="project" value="UniProtKB-SubCell"/>
</dbReference>
<organism evidence="9 10">
    <name type="scientific">Paenibacillus flagellatus</name>
    <dbReference type="NCBI Taxonomy" id="2211139"/>
    <lineage>
        <taxon>Bacteria</taxon>
        <taxon>Bacillati</taxon>
        <taxon>Bacillota</taxon>
        <taxon>Bacilli</taxon>
        <taxon>Bacillales</taxon>
        <taxon>Paenibacillaceae</taxon>
        <taxon>Paenibacillus</taxon>
    </lineage>
</organism>
<comment type="caution">
    <text evidence="9">The sequence shown here is derived from an EMBL/GenBank/DDBJ whole genome shotgun (WGS) entry which is preliminary data.</text>
</comment>
<name>A0A2V5K2D7_9BACL</name>
<evidence type="ECO:0000259" key="8">
    <source>
        <dbReference type="PROSITE" id="PS50928"/>
    </source>
</evidence>
<feature type="transmembrane region" description="Helical" evidence="7">
    <location>
        <begin position="249"/>
        <end position="267"/>
    </location>
</feature>
<dbReference type="Pfam" id="PF00528">
    <property type="entry name" value="BPD_transp_1"/>
    <property type="match status" value="1"/>
</dbReference>
<dbReference type="Gene3D" id="1.10.3720.10">
    <property type="entry name" value="MetI-like"/>
    <property type="match status" value="1"/>
</dbReference>
<evidence type="ECO:0000256" key="5">
    <source>
        <dbReference type="ARBA" id="ARBA00022989"/>
    </source>
</evidence>
<dbReference type="Proteomes" id="UP000247476">
    <property type="component" value="Unassembled WGS sequence"/>
</dbReference>
<dbReference type="OrthoDB" id="9771544at2"/>
<dbReference type="CDD" id="cd06261">
    <property type="entry name" value="TM_PBP2"/>
    <property type="match status" value="1"/>
</dbReference>
<keyword evidence="2 7" id="KW-0813">Transport</keyword>
<keyword evidence="3" id="KW-1003">Cell membrane</keyword>
<evidence type="ECO:0000256" key="1">
    <source>
        <dbReference type="ARBA" id="ARBA00004651"/>
    </source>
</evidence>
<evidence type="ECO:0000256" key="3">
    <source>
        <dbReference type="ARBA" id="ARBA00022475"/>
    </source>
</evidence>
<evidence type="ECO:0000256" key="6">
    <source>
        <dbReference type="ARBA" id="ARBA00023136"/>
    </source>
</evidence>
<evidence type="ECO:0000256" key="2">
    <source>
        <dbReference type="ARBA" id="ARBA00022448"/>
    </source>
</evidence>
<dbReference type="RefSeq" id="WP_110841142.1">
    <property type="nucleotide sequence ID" value="NZ_QJVJ01000007.1"/>
</dbReference>
<dbReference type="InterPro" id="IPR000515">
    <property type="entry name" value="MetI-like"/>
</dbReference>
<protein>
    <submittedName>
        <fullName evidence="9">ABC transporter permease</fullName>
    </submittedName>
</protein>
<accession>A0A2V5K2D7</accession>
<sequence>MRRPDGFQIALLALMTLLAVVMALPIVYIFNHAFKPYHELFAYPPTFWVRSPTLDNWHDLLAAAQQSFVPFTRYLFNSVLVAAVMVAATVLISSMGAYPLSKHKFKGKKLLFSAIVLSLMFAPEAVGIPRYLVVSELGLMNRFLGHIVPNLAMPVGVFLMKQFMDQVPDELIEAAKLDGAREFAIFARIVMPVCMPAVATISILTFQATWGDAGPSSLYMQDETLKTLPFYIDTLTNGLANSVAGQGRAAMATMLMFLVNFIIFLTLQKKVIDTMAHSGIK</sequence>
<reference evidence="9 10" key="1">
    <citation type="submission" date="2018-05" db="EMBL/GenBank/DDBJ databases">
        <title>Paenibacillus flagellatus sp. nov., isolated from selenium mineral soil.</title>
        <authorList>
            <person name="Dai X."/>
        </authorList>
    </citation>
    <scope>NUCLEOTIDE SEQUENCE [LARGE SCALE GENOMIC DNA]</scope>
    <source>
        <strain evidence="9 10">DXL2</strain>
    </source>
</reference>
<dbReference type="EMBL" id="QJVJ01000007">
    <property type="protein sequence ID" value="PYI53369.1"/>
    <property type="molecule type" value="Genomic_DNA"/>
</dbReference>
<comment type="similarity">
    <text evidence="7">Belongs to the binding-protein-dependent transport system permease family.</text>
</comment>
<evidence type="ECO:0000256" key="4">
    <source>
        <dbReference type="ARBA" id="ARBA00022692"/>
    </source>
</evidence>
<proteinExistence type="inferred from homology"/>
<gene>
    <name evidence="9" type="ORF">DLM86_16420</name>
</gene>
<dbReference type="GO" id="GO:0055085">
    <property type="term" value="P:transmembrane transport"/>
    <property type="evidence" value="ECO:0007669"/>
    <property type="project" value="InterPro"/>
</dbReference>
<keyword evidence="6 7" id="KW-0472">Membrane</keyword>
<feature type="transmembrane region" description="Helical" evidence="7">
    <location>
        <begin position="74"/>
        <end position="98"/>
    </location>
</feature>
<evidence type="ECO:0000313" key="9">
    <source>
        <dbReference type="EMBL" id="PYI53369.1"/>
    </source>
</evidence>
<evidence type="ECO:0000256" key="7">
    <source>
        <dbReference type="RuleBase" id="RU363032"/>
    </source>
</evidence>
<feature type="transmembrane region" description="Helical" evidence="7">
    <location>
        <begin position="143"/>
        <end position="164"/>
    </location>
</feature>
<feature type="transmembrane region" description="Helical" evidence="7">
    <location>
        <begin position="110"/>
        <end position="131"/>
    </location>
</feature>
<keyword evidence="10" id="KW-1185">Reference proteome</keyword>
<comment type="subcellular location">
    <subcellularLocation>
        <location evidence="1 7">Cell membrane</location>
        <topology evidence="1 7">Multi-pass membrane protein</topology>
    </subcellularLocation>
</comment>
<dbReference type="AlphaFoldDB" id="A0A2V5K2D7"/>
<dbReference type="PANTHER" id="PTHR43744">
    <property type="entry name" value="ABC TRANSPORTER PERMEASE PROTEIN MG189-RELATED-RELATED"/>
    <property type="match status" value="1"/>
</dbReference>
<feature type="transmembrane region" description="Helical" evidence="7">
    <location>
        <begin position="7"/>
        <end position="30"/>
    </location>
</feature>
<dbReference type="SUPFAM" id="SSF161098">
    <property type="entry name" value="MetI-like"/>
    <property type="match status" value="1"/>
</dbReference>
<feature type="domain" description="ABC transmembrane type-1" evidence="8">
    <location>
        <begin position="75"/>
        <end position="267"/>
    </location>
</feature>
<keyword evidence="4 7" id="KW-0812">Transmembrane</keyword>
<dbReference type="PROSITE" id="PS50928">
    <property type="entry name" value="ABC_TM1"/>
    <property type="match status" value="1"/>
</dbReference>
<dbReference type="PANTHER" id="PTHR43744:SF1">
    <property type="entry name" value="BINDING-PROTEIN-DEPENDENT TRANSPORT SYSTEMS INNER MEMBRANE COMPONENT"/>
    <property type="match status" value="1"/>
</dbReference>
<feature type="transmembrane region" description="Helical" evidence="7">
    <location>
        <begin position="185"/>
        <end position="210"/>
    </location>
</feature>